<reference evidence="7 8" key="1">
    <citation type="submission" date="2020-12" db="EMBL/GenBank/DDBJ databases">
        <title>FDA dAtabase for Regulatory Grade micrObial Sequences (FDA-ARGOS): Supporting development and validation of Infectious Disease Dx tests.</title>
        <authorList>
            <person name="Sproer C."/>
            <person name="Gronow S."/>
            <person name="Severitt S."/>
            <person name="Schroder I."/>
            <person name="Tallon L."/>
            <person name="Sadzewicz L."/>
            <person name="Zhao X."/>
            <person name="Boylan J."/>
            <person name="Ott S."/>
            <person name="Bowen H."/>
            <person name="Vavikolanu K."/>
            <person name="Mehta A."/>
            <person name="Aluvathingal J."/>
            <person name="Nadendla S."/>
            <person name="Lowell S."/>
            <person name="Myers T."/>
            <person name="Yan Y."/>
            <person name="Sichtig H."/>
        </authorList>
    </citation>
    <scope>NUCLEOTIDE SEQUENCE [LARGE SCALE GENOMIC DNA]</scope>
    <source>
        <strain evidence="7 8">FDAARGOS_909</strain>
    </source>
</reference>
<organism evidence="7 8">
    <name type="scientific">Delftia acidovorans</name>
    <name type="common">Pseudomonas acidovorans</name>
    <name type="synonym">Comamonas acidovorans</name>
    <dbReference type="NCBI Taxonomy" id="80866"/>
    <lineage>
        <taxon>Bacteria</taxon>
        <taxon>Pseudomonadati</taxon>
        <taxon>Pseudomonadota</taxon>
        <taxon>Betaproteobacteria</taxon>
        <taxon>Burkholderiales</taxon>
        <taxon>Comamonadaceae</taxon>
        <taxon>Delftia</taxon>
    </lineage>
</organism>
<dbReference type="Proteomes" id="UP000594778">
    <property type="component" value="Chromosome"/>
</dbReference>
<dbReference type="EMBL" id="CP065668">
    <property type="protein sequence ID" value="QPS08166.1"/>
    <property type="molecule type" value="Genomic_DNA"/>
</dbReference>
<dbReference type="InterPro" id="IPR013249">
    <property type="entry name" value="RNA_pol_sigma70_r4_t2"/>
</dbReference>
<accession>A0A7T2S3B8</accession>
<evidence type="ECO:0000256" key="3">
    <source>
        <dbReference type="ARBA" id="ARBA00023082"/>
    </source>
</evidence>
<protein>
    <submittedName>
        <fullName evidence="7">Sigma-70 family RNA polymerase sigma factor</fullName>
    </submittedName>
</protein>
<dbReference type="NCBIfam" id="NF008889">
    <property type="entry name" value="PRK11924.1-1"/>
    <property type="match status" value="1"/>
</dbReference>
<feature type="domain" description="RNA polymerase sigma factor 70 region 4 type 2" evidence="6">
    <location>
        <begin position="125"/>
        <end position="172"/>
    </location>
</feature>
<evidence type="ECO:0000256" key="2">
    <source>
        <dbReference type="ARBA" id="ARBA00023015"/>
    </source>
</evidence>
<dbReference type="AlphaFoldDB" id="A0A7T2S3B8"/>
<keyword evidence="2" id="KW-0805">Transcription regulation</keyword>
<evidence type="ECO:0000256" key="1">
    <source>
        <dbReference type="ARBA" id="ARBA00010641"/>
    </source>
</evidence>
<dbReference type="GO" id="GO:0016987">
    <property type="term" value="F:sigma factor activity"/>
    <property type="evidence" value="ECO:0007669"/>
    <property type="project" value="UniProtKB-KW"/>
</dbReference>
<evidence type="ECO:0000256" key="4">
    <source>
        <dbReference type="ARBA" id="ARBA00023163"/>
    </source>
</evidence>
<comment type="similarity">
    <text evidence="1">Belongs to the sigma-70 factor family. ECF subfamily.</text>
</comment>
<dbReference type="InterPro" id="IPR007627">
    <property type="entry name" value="RNA_pol_sigma70_r2"/>
</dbReference>
<dbReference type="CDD" id="cd06171">
    <property type="entry name" value="Sigma70_r4"/>
    <property type="match status" value="1"/>
</dbReference>
<evidence type="ECO:0000313" key="8">
    <source>
        <dbReference type="Proteomes" id="UP000594778"/>
    </source>
</evidence>
<dbReference type="InterPro" id="IPR013324">
    <property type="entry name" value="RNA_pol_sigma_r3/r4-like"/>
</dbReference>
<gene>
    <name evidence="7" type="ORF">I6G66_28565</name>
</gene>
<dbReference type="SUPFAM" id="SSF88946">
    <property type="entry name" value="Sigma2 domain of RNA polymerase sigma factors"/>
    <property type="match status" value="1"/>
</dbReference>
<dbReference type="Pfam" id="PF08281">
    <property type="entry name" value="Sigma70_r4_2"/>
    <property type="match status" value="1"/>
</dbReference>
<dbReference type="Gene3D" id="1.10.10.10">
    <property type="entry name" value="Winged helix-like DNA-binding domain superfamily/Winged helix DNA-binding domain"/>
    <property type="match status" value="1"/>
</dbReference>
<dbReference type="PANTHER" id="PTHR43133:SF63">
    <property type="entry name" value="RNA POLYMERASE SIGMA FACTOR FECI-RELATED"/>
    <property type="match status" value="1"/>
</dbReference>
<sequence length="183" mass="20040">MSPSLPAGNGSAATAAASPERPLAQAFFTDHHPWLLGRLHQRLSNRADAEDLASETFVRVVAQPDLSGVGTPRAFLTTIAKRVLFDFWRRRDLERAYLDAITHLPQAVAPSPEERALLLESLQGIARALDGLPDKAQRAFLMSQLDAMTYAEIGKQLGVSASMVRKYMVQGWQACARALDEQG</sequence>
<dbReference type="InterPro" id="IPR039425">
    <property type="entry name" value="RNA_pol_sigma-70-like"/>
</dbReference>
<dbReference type="SUPFAM" id="SSF88659">
    <property type="entry name" value="Sigma3 and sigma4 domains of RNA polymerase sigma factors"/>
    <property type="match status" value="1"/>
</dbReference>
<evidence type="ECO:0000259" key="6">
    <source>
        <dbReference type="Pfam" id="PF08281"/>
    </source>
</evidence>
<dbReference type="InterPro" id="IPR013325">
    <property type="entry name" value="RNA_pol_sigma_r2"/>
</dbReference>
<dbReference type="RefSeq" id="WP_183020874.1">
    <property type="nucleotide sequence ID" value="NZ_CP065668.1"/>
</dbReference>
<dbReference type="GO" id="GO:0003677">
    <property type="term" value="F:DNA binding"/>
    <property type="evidence" value="ECO:0007669"/>
    <property type="project" value="InterPro"/>
</dbReference>
<evidence type="ECO:0000259" key="5">
    <source>
        <dbReference type="Pfam" id="PF04542"/>
    </source>
</evidence>
<evidence type="ECO:0000313" key="7">
    <source>
        <dbReference type="EMBL" id="QPS08166.1"/>
    </source>
</evidence>
<dbReference type="PANTHER" id="PTHR43133">
    <property type="entry name" value="RNA POLYMERASE ECF-TYPE SIGMA FACTO"/>
    <property type="match status" value="1"/>
</dbReference>
<dbReference type="NCBIfam" id="TIGR02937">
    <property type="entry name" value="sigma70-ECF"/>
    <property type="match status" value="1"/>
</dbReference>
<keyword evidence="4" id="KW-0804">Transcription</keyword>
<feature type="domain" description="RNA polymerase sigma-70 region 2" evidence="5">
    <location>
        <begin position="28"/>
        <end position="92"/>
    </location>
</feature>
<dbReference type="InterPro" id="IPR014284">
    <property type="entry name" value="RNA_pol_sigma-70_dom"/>
</dbReference>
<name>A0A7T2S3B8_DELAC</name>
<dbReference type="InterPro" id="IPR036388">
    <property type="entry name" value="WH-like_DNA-bd_sf"/>
</dbReference>
<dbReference type="GO" id="GO:0006352">
    <property type="term" value="P:DNA-templated transcription initiation"/>
    <property type="evidence" value="ECO:0007669"/>
    <property type="project" value="InterPro"/>
</dbReference>
<dbReference type="Gene3D" id="1.10.1740.10">
    <property type="match status" value="1"/>
</dbReference>
<dbReference type="Pfam" id="PF04542">
    <property type="entry name" value="Sigma70_r2"/>
    <property type="match status" value="1"/>
</dbReference>
<keyword evidence="3" id="KW-0731">Sigma factor</keyword>
<proteinExistence type="inferred from homology"/>